<dbReference type="HOGENOM" id="CLU_1262301_0_0_1"/>
<proteinExistence type="predicted"/>
<evidence type="ECO:0000313" key="2">
    <source>
        <dbReference type="Proteomes" id="UP000011185"/>
    </source>
</evidence>
<dbReference type="EMBL" id="JH994030">
    <property type="protein sequence ID" value="ELQ74693.1"/>
    <property type="molecule type" value="Genomic_DNA"/>
</dbReference>
<organism evidence="1 2">
    <name type="scientific">Trachipleistophora hominis</name>
    <name type="common">Microsporidian parasite</name>
    <dbReference type="NCBI Taxonomy" id="72359"/>
    <lineage>
        <taxon>Eukaryota</taxon>
        <taxon>Fungi</taxon>
        <taxon>Fungi incertae sedis</taxon>
        <taxon>Microsporidia</taxon>
        <taxon>Pleistophoridae</taxon>
        <taxon>Trachipleistophora</taxon>
    </lineage>
</organism>
<protein>
    <submittedName>
        <fullName evidence="1">Uncharacterized protein</fullName>
    </submittedName>
</protein>
<reference evidence="1 2" key="1">
    <citation type="journal article" date="2012" name="PLoS Pathog.">
        <title>The genome of the obligate intracellular parasite Trachipleistophora hominis: new insights into microsporidian genome dynamics and reductive evolution.</title>
        <authorList>
            <person name="Heinz E."/>
            <person name="Williams T.A."/>
            <person name="Nakjang S."/>
            <person name="Noel C.J."/>
            <person name="Swan D.C."/>
            <person name="Goldberg A.V."/>
            <person name="Harris S.R."/>
            <person name="Weinmaier T."/>
            <person name="Markert S."/>
            <person name="Becher D."/>
            <person name="Bernhardt J."/>
            <person name="Dagan T."/>
            <person name="Hacker C."/>
            <person name="Lucocq J.M."/>
            <person name="Schweder T."/>
            <person name="Rattei T."/>
            <person name="Hall N."/>
            <person name="Hirt R.P."/>
            <person name="Embley T.M."/>
        </authorList>
    </citation>
    <scope>NUCLEOTIDE SEQUENCE [LARGE SCALE GENOMIC DNA]</scope>
</reference>
<dbReference type="VEuPathDB" id="MicrosporidiaDB:THOM_2380"/>
<dbReference type="InParanoid" id="L7JTB3"/>
<sequence length="219" mass="25194">MKIHRCELLSSEGCAKKMKRSECTKECIQLALLSQESRKRNISEQEGDKIHDSRCSTRDVTAMHAKLLQLKLLKKLSQQSKTSSMLRLLHRINVKTMDDRITCNILLYNLTVLIHHSSLRIRQRVSIIFKKLCRFLRFSTENESEEQCNAYKNTHARVPNDDKPFDLLRLFKKNNNVTDGALIFALEDTDPQVRTNALNAIFPALVHSSAVITCIFVLP</sequence>
<dbReference type="Proteomes" id="UP000011185">
    <property type="component" value="Unassembled WGS sequence"/>
</dbReference>
<gene>
    <name evidence="1" type="ORF">THOM_2380</name>
</gene>
<evidence type="ECO:0000313" key="1">
    <source>
        <dbReference type="EMBL" id="ELQ74693.1"/>
    </source>
</evidence>
<accession>L7JTB3</accession>
<keyword evidence="2" id="KW-1185">Reference proteome</keyword>
<dbReference type="AlphaFoldDB" id="L7JTB3"/>
<name>L7JTB3_TRAHO</name>